<protein>
    <submittedName>
        <fullName evidence="1">Alpha-D-ribose 1-methylphosphonate 5-triphosphate synthase subunit PhnI</fullName>
        <ecNumber evidence="1">2.7.8.37</ecNumber>
    </submittedName>
</protein>
<dbReference type="EC" id="2.7.8.37" evidence="1"/>
<comment type="caution">
    <text evidence="1">The sequence shown here is derived from an EMBL/GenBank/DDBJ whole genome shotgun (WGS) entry which is preliminary data.</text>
</comment>
<evidence type="ECO:0000313" key="2">
    <source>
        <dbReference type="Proteomes" id="UP000638648"/>
    </source>
</evidence>
<dbReference type="Proteomes" id="UP000638648">
    <property type="component" value="Unassembled WGS sequence"/>
</dbReference>
<dbReference type="RefSeq" id="WP_192750999.1">
    <property type="nucleotide sequence ID" value="NZ_BAABJL010000151.1"/>
</dbReference>
<dbReference type="GO" id="GO:0019634">
    <property type="term" value="P:organic phosphonate metabolic process"/>
    <property type="evidence" value="ECO:0007669"/>
    <property type="project" value="InterPro"/>
</dbReference>
<reference evidence="1" key="1">
    <citation type="submission" date="2020-10" db="EMBL/GenBank/DDBJ databases">
        <title>Sequencing the genomes of 1000 actinobacteria strains.</title>
        <authorList>
            <person name="Klenk H.-P."/>
        </authorList>
    </citation>
    <scope>NUCLEOTIDE SEQUENCE</scope>
    <source>
        <strain evidence="1">DSM 45354</strain>
    </source>
</reference>
<dbReference type="AlphaFoldDB" id="A0A927MXA0"/>
<dbReference type="EMBL" id="JADBEM010000001">
    <property type="protein sequence ID" value="MBE1606983.1"/>
    <property type="molecule type" value="Genomic_DNA"/>
</dbReference>
<dbReference type="GO" id="GO:0061693">
    <property type="term" value="F:alpha-D-ribose 1-methylphosphonate 5-triphosphate synthase activity"/>
    <property type="evidence" value="ECO:0007669"/>
    <property type="project" value="UniProtKB-EC"/>
</dbReference>
<keyword evidence="1" id="KW-0808">Transferase</keyword>
<proteinExistence type="predicted"/>
<dbReference type="InterPro" id="IPR008773">
    <property type="entry name" value="PhnI"/>
</dbReference>
<sequence>MSYAGTNKGGTEAIIAAERLVLERRAQLDSGLTHESVVASFPMAIDRIMGEAGLWDEATAAAAFLQANGDITEAVHLIRAHRSTLPRLAFSHPLNPREMQLLRRVVSTQRQPDGPILLGETVDYTARILHDGPELPLPIIDEPDEVDLELQHPADEPFRRFRDYLDDKGVLVDRHVQTDEQPFDIQMVAPRLPASRSAWLSMMSQADTGALINIWYQGVLGPEGYPSEGVTLGEVRHGRLPVRVAHPHTGELTEIGRIRVSETEAVAHLGGQRGEDPTTYDIGYAMALGHNERKAIAAASLDIVAWRFRGTDTGKRMEQLLLHTTDGLATSGFLEHLKLPHFVTFQSRLDAAMAARVEAEALLHRLAEDDNQDHEDHEDHDGHEH</sequence>
<name>A0A927MXA0_9ACTN</name>
<evidence type="ECO:0000313" key="1">
    <source>
        <dbReference type="EMBL" id="MBE1606983.1"/>
    </source>
</evidence>
<gene>
    <name evidence="1" type="ORF">HEB94_003831</name>
</gene>
<dbReference type="PIRSF" id="PIRSF007313">
    <property type="entry name" value="PhnI"/>
    <property type="match status" value="1"/>
</dbReference>
<accession>A0A927MXA0</accession>
<dbReference type="Pfam" id="PF05861">
    <property type="entry name" value="PhnI"/>
    <property type="match status" value="1"/>
</dbReference>
<keyword evidence="2" id="KW-1185">Reference proteome</keyword>
<organism evidence="1 2">
    <name type="scientific">Actinopolymorpha pittospori</name>
    <dbReference type="NCBI Taxonomy" id="648752"/>
    <lineage>
        <taxon>Bacteria</taxon>
        <taxon>Bacillati</taxon>
        <taxon>Actinomycetota</taxon>
        <taxon>Actinomycetes</taxon>
        <taxon>Propionibacteriales</taxon>
        <taxon>Actinopolymorphaceae</taxon>
        <taxon>Actinopolymorpha</taxon>
    </lineage>
</organism>